<dbReference type="Pfam" id="PF00248">
    <property type="entry name" value="Aldo_ket_red"/>
    <property type="match status" value="2"/>
</dbReference>
<evidence type="ECO:0000313" key="7">
    <source>
        <dbReference type="Proteomes" id="UP000241769"/>
    </source>
</evidence>
<dbReference type="SUPFAM" id="SSF51430">
    <property type="entry name" value="NAD(P)-linked oxidoreductase"/>
    <property type="match status" value="1"/>
</dbReference>
<dbReference type="PANTHER" id="PTHR43827:SF3">
    <property type="entry name" value="NADP-DEPENDENT OXIDOREDUCTASE DOMAIN-CONTAINING PROTEIN"/>
    <property type="match status" value="1"/>
</dbReference>
<dbReference type="Gene3D" id="3.20.20.100">
    <property type="entry name" value="NADP-dependent oxidoreductase domain"/>
    <property type="match status" value="2"/>
</dbReference>
<evidence type="ECO:0000313" key="6">
    <source>
        <dbReference type="EMBL" id="PRP80299.1"/>
    </source>
</evidence>
<protein>
    <recommendedName>
        <fullName evidence="5">NADP-dependent oxidoreductase domain-containing protein</fullName>
    </recommendedName>
</protein>
<organism evidence="6 7">
    <name type="scientific">Planoprotostelium fungivorum</name>
    <dbReference type="NCBI Taxonomy" id="1890364"/>
    <lineage>
        <taxon>Eukaryota</taxon>
        <taxon>Amoebozoa</taxon>
        <taxon>Evosea</taxon>
        <taxon>Variosea</taxon>
        <taxon>Cavosteliida</taxon>
        <taxon>Cavosteliaceae</taxon>
        <taxon>Planoprotostelium</taxon>
    </lineage>
</organism>
<dbReference type="InterPro" id="IPR023210">
    <property type="entry name" value="NADP_OxRdtase_dom"/>
</dbReference>
<dbReference type="PROSITE" id="PS00798">
    <property type="entry name" value="ALDOKETO_REDUCTASE_1"/>
    <property type="match status" value="1"/>
</dbReference>
<dbReference type="InterPro" id="IPR036812">
    <property type="entry name" value="NAD(P)_OxRdtase_dom_sf"/>
</dbReference>
<dbReference type="PROSITE" id="PS00063">
    <property type="entry name" value="ALDOKETO_REDUCTASE_3"/>
    <property type="match status" value="1"/>
</dbReference>
<dbReference type="PANTHER" id="PTHR43827">
    <property type="entry name" value="2,5-DIKETO-D-GLUCONIC ACID REDUCTASE"/>
    <property type="match status" value="1"/>
</dbReference>
<dbReference type="InParanoid" id="A0A2P6N8M3"/>
<keyword evidence="3" id="KW-0560">Oxidoreductase</keyword>
<keyword evidence="2" id="KW-0521">NADP</keyword>
<dbReference type="GO" id="GO:0016616">
    <property type="term" value="F:oxidoreductase activity, acting on the CH-OH group of donors, NAD or NADP as acceptor"/>
    <property type="evidence" value="ECO:0007669"/>
    <property type="project" value="UniProtKB-ARBA"/>
</dbReference>
<feature type="domain" description="NADP-dependent oxidoreductase" evidence="5">
    <location>
        <begin position="16"/>
        <end position="66"/>
    </location>
</feature>
<reference evidence="6 7" key="1">
    <citation type="journal article" date="2018" name="Genome Biol. Evol.">
        <title>Multiple Roots of Fruiting Body Formation in Amoebozoa.</title>
        <authorList>
            <person name="Hillmann F."/>
            <person name="Forbes G."/>
            <person name="Novohradska S."/>
            <person name="Ferling I."/>
            <person name="Riege K."/>
            <person name="Groth M."/>
            <person name="Westermann M."/>
            <person name="Marz M."/>
            <person name="Spaller T."/>
            <person name="Winckler T."/>
            <person name="Schaap P."/>
            <person name="Glockner G."/>
        </authorList>
    </citation>
    <scope>NUCLEOTIDE SEQUENCE [LARGE SCALE GENOMIC DNA]</scope>
    <source>
        <strain evidence="6 7">Jena</strain>
    </source>
</reference>
<evidence type="ECO:0000256" key="1">
    <source>
        <dbReference type="ARBA" id="ARBA00007905"/>
    </source>
</evidence>
<feature type="active site" description="Proton donor" evidence="4">
    <location>
        <position position="49"/>
    </location>
</feature>
<dbReference type="STRING" id="1890364.A0A2P6N8M3"/>
<keyword evidence="7" id="KW-1185">Reference proteome</keyword>
<comment type="caution">
    <text evidence="6">The sequence shown here is derived from an EMBL/GenBank/DDBJ whole genome shotgun (WGS) entry which is preliminary data.</text>
</comment>
<name>A0A2P6N8M3_9EUKA</name>
<dbReference type="PRINTS" id="PR00069">
    <property type="entry name" value="ALDKETRDTASE"/>
</dbReference>
<sequence>MSHNITLNNGISMPMLGLGTYQMRGSEAYQPTITALKLGYRSIDTASIYRNEEEVGRAIRDSGVPRLYPHTTSYIFSFSFTVTHLDLYLIHWPGVSGMLKESPEQVEIRTQSWLALEKLYKEGIPSSSSSRVTSAGRCRSIGVSNFGVEHLKALIADPRTSVVPAVNQVELHPLLTQEELRSYSREVGIVTEAYASLVRGEVWDNSIIKEISSSTGKTSAQVLLRWAVQRGLVVIPKSSTEERIRENGDIFDFELKEEEMNQLDSLNKDYHCCWDPTGVP</sequence>
<proteinExistence type="inferred from homology"/>
<comment type="similarity">
    <text evidence="1">Belongs to the aldo/keto reductase family.</text>
</comment>
<gene>
    <name evidence="6" type="ORF">PROFUN_11777</name>
</gene>
<dbReference type="OrthoDB" id="416253at2759"/>
<evidence type="ECO:0000256" key="2">
    <source>
        <dbReference type="ARBA" id="ARBA00022857"/>
    </source>
</evidence>
<dbReference type="InterPro" id="IPR020471">
    <property type="entry name" value="AKR"/>
</dbReference>
<evidence type="ECO:0000256" key="3">
    <source>
        <dbReference type="ARBA" id="ARBA00023002"/>
    </source>
</evidence>
<evidence type="ECO:0000256" key="4">
    <source>
        <dbReference type="PIRSR" id="PIRSR000097-1"/>
    </source>
</evidence>
<dbReference type="InterPro" id="IPR018170">
    <property type="entry name" value="Aldo/ket_reductase_CS"/>
</dbReference>
<dbReference type="PIRSF" id="PIRSF000097">
    <property type="entry name" value="AKR"/>
    <property type="match status" value="1"/>
</dbReference>
<accession>A0A2P6N8M3</accession>
<feature type="domain" description="NADP-dependent oxidoreductase" evidence="5">
    <location>
        <begin position="81"/>
        <end position="267"/>
    </location>
</feature>
<evidence type="ECO:0000259" key="5">
    <source>
        <dbReference type="Pfam" id="PF00248"/>
    </source>
</evidence>
<dbReference type="Proteomes" id="UP000241769">
    <property type="component" value="Unassembled WGS sequence"/>
</dbReference>
<dbReference type="EMBL" id="MDYQ01000154">
    <property type="protein sequence ID" value="PRP80299.1"/>
    <property type="molecule type" value="Genomic_DNA"/>
</dbReference>
<dbReference type="AlphaFoldDB" id="A0A2P6N8M3"/>